<dbReference type="Proteomes" id="UP000249661">
    <property type="component" value="Unassembled WGS sequence"/>
</dbReference>
<proteinExistence type="predicted"/>
<feature type="non-terminal residue" evidence="1">
    <location>
        <position position="1"/>
    </location>
</feature>
<accession>A0ACD1H1J0</accession>
<keyword evidence="2" id="KW-1185">Reference proteome</keyword>
<organism evidence="1 2">
    <name type="scientific">Aspergillus aculeatinus CBS 121060</name>
    <dbReference type="NCBI Taxonomy" id="1448322"/>
    <lineage>
        <taxon>Eukaryota</taxon>
        <taxon>Fungi</taxon>
        <taxon>Dikarya</taxon>
        <taxon>Ascomycota</taxon>
        <taxon>Pezizomycotina</taxon>
        <taxon>Eurotiomycetes</taxon>
        <taxon>Eurotiomycetidae</taxon>
        <taxon>Eurotiales</taxon>
        <taxon>Aspergillaceae</taxon>
        <taxon>Aspergillus</taxon>
        <taxon>Aspergillus subgen. Circumdati</taxon>
    </lineage>
</organism>
<sequence length="163" mass="18350">SGILIENAEESLNILLELRPYFAIRRHGIYPPTLVHKLLRLVVQLRGLGEHPKAVLRGDEDPTHSFPVKMRVRLSLMPPLPPEHFHRGEPVVGGVFPALEDYDQDPLVVALEGVDFYVVARGGEVVWQREACHFKGEGGLPGDLRCQIEERPGVSRQLRISRI</sequence>
<gene>
    <name evidence="1" type="ORF">BO66DRAFT_458057</name>
</gene>
<reference evidence="1" key="1">
    <citation type="submission" date="2018-02" db="EMBL/GenBank/DDBJ databases">
        <title>The genomes of Aspergillus section Nigri reveals drivers in fungal speciation.</title>
        <authorList>
            <consortium name="DOE Joint Genome Institute"/>
            <person name="Vesth T.C."/>
            <person name="Nybo J."/>
            <person name="Theobald S."/>
            <person name="Brandl J."/>
            <person name="Frisvad J.C."/>
            <person name="Nielsen K.F."/>
            <person name="Lyhne E.K."/>
            <person name="Kogle M.E."/>
            <person name="Kuo A."/>
            <person name="Riley R."/>
            <person name="Clum A."/>
            <person name="Nolan M."/>
            <person name="Lipzen A."/>
            <person name="Salamov A."/>
            <person name="Henrissat B."/>
            <person name="Wiebenga A."/>
            <person name="De vries R.P."/>
            <person name="Grigoriev I.V."/>
            <person name="Mortensen U.H."/>
            <person name="Andersen M.R."/>
            <person name="Baker S.E."/>
        </authorList>
    </citation>
    <scope>NUCLEOTIDE SEQUENCE</scope>
    <source>
        <strain evidence="1">CBS 121060</strain>
    </source>
</reference>
<evidence type="ECO:0000313" key="1">
    <source>
        <dbReference type="EMBL" id="RAH67263.1"/>
    </source>
</evidence>
<evidence type="ECO:0000313" key="2">
    <source>
        <dbReference type="Proteomes" id="UP000249661"/>
    </source>
</evidence>
<name>A0ACD1H1J0_9EURO</name>
<protein>
    <submittedName>
        <fullName evidence="1">Uncharacterized protein</fullName>
    </submittedName>
</protein>
<dbReference type="EMBL" id="KZ824975">
    <property type="protein sequence ID" value="RAH67263.1"/>
    <property type="molecule type" value="Genomic_DNA"/>
</dbReference>